<protein>
    <submittedName>
        <fullName evidence="1">Uncharacterized protein</fullName>
    </submittedName>
</protein>
<evidence type="ECO:0000313" key="2">
    <source>
        <dbReference type="Proteomes" id="UP001149079"/>
    </source>
</evidence>
<reference evidence="1" key="2">
    <citation type="journal article" date="2023" name="IMA Fungus">
        <title>Comparative genomic study of the Penicillium genus elucidates a diverse pangenome and 15 lateral gene transfer events.</title>
        <authorList>
            <person name="Petersen C."/>
            <person name="Sorensen T."/>
            <person name="Nielsen M.R."/>
            <person name="Sondergaard T.E."/>
            <person name="Sorensen J.L."/>
            <person name="Fitzpatrick D.A."/>
            <person name="Frisvad J.C."/>
            <person name="Nielsen K.L."/>
        </authorList>
    </citation>
    <scope>NUCLEOTIDE SEQUENCE</scope>
    <source>
        <strain evidence="1">IBT 22155</strain>
    </source>
</reference>
<keyword evidence="2" id="KW-1185">Reference proteome</keyword>
<accession>A0A9W9GNT7</accession>
<reference evidence="1" key="1">
    <citation type="submission" date="2022-11" db="EMBL/GenBank/DDBJ databases">
        <authorList>
            <person name="Petersen C."/>
        </authorList>
    </citation>
    <scope>NUCLEOTIDE SEQUENCE</scope>
    <source>
        <strain evidence="1">IBT 22155</strain>
    </source>
</reference>
<dbReference type="RefSeq" id="XP_056519410.1">
    <property type="nucleotide sequence ID" value="XM_056669580.1"/>
</dbReference>
<sequence length="135" mass="15969">MPPTLYHHLDPILEAEYANIVRIVETQIEILTFKAWRRHEVIENLDMLCHHLAIQAAIDERKPRNWLAGHALFQRFCMTLRLCVPEAIVTLQSYGTTYEVDDDLFDWEDEEELERDAVDILKDALRDAQSTEWYI</sequence>
<dbReference type="GeneID" id="81408750"/>
<organism evidence="1 2">
    <name type="scientific">Penicillium bovifimosum</name>
    <dbReference type="NCBI Taxonomy" id="126998"/>
    <lineage>
        <taxon>Eukaryota</taxon>
        <taxon>Fungi</taxon>
        <taxon>Dikarya</taxon>
        <taxon>Ascomycota</taxon>
        <taxon>Pezizomycotina</taxon>
        <taxon>Eurotiomycetes</taxon>
        <taxon>Eurotiomycetidae</taxon>
        <taxon>Eurotiales</taxon>
        <taxon>Aspergillaceae</taxon>
        <taxon>Penicillium</taxon>
    </lineage>
</organism>
<proteinExistence type="predicted"/>
<name>A0A9W9GNT7_9EURO</name>
<dbReference type="EMBL" id="JAPQKL010000006">
    <property type="protein sequence ID" value="KAJ5125011.1"/>
    <property type="molecule type" value="Genomic_DNA"/>
</dbReference>
<dbReference type="AlphaFoldDB" id="A0A9W9GNT7"/>
<evidence type="ECO:0000313" key="1">
    <source>
        <dbReference type="EMBL" id="KAJ5125011.1"/>
    </source>
</evidence>
<comment type="caution">
    <text evidence="1">The sequence shown here is derived from an EMBL/GenBank/DDBJ whole genome shotgun (WGS) entry which is preliminary data.</text>
</comment>
<dbReference type="Proteomes" id="UP001149079">
    <property type="component" value="Unassembled WGS sequence"/>
</dbReference>
<dbReference type="OrthoDB" id="4362064at2759"/>
<gene>
    <name evidence="1" type="ORF">N7515_008836</name>
</gene>